<evidence type="ECO:0000313" key="2">
    <source>
        <dbReference type="EMBL" id="STD02833.1"/>
    </source>
</evidence>
<name>A0A239VC40_9MICO</name>
<dbReference type="KEGG" id="dco:SAMEA4475696_0679"/>
<evidence type="ECO:0000313" key="3">
    <source>
        <dbReference type="Proteomes" id="UP000242637"/>
    </source>
</evidence>
<reference evidence="1 3" key="1">
    <citation type="submission" date="2017-06" db="EMBL/GenBank/DDBJ databases">
        <authorList>
            <consortium name="Pathogen Informatics"/>
        </authorList>
    </citation>
    <scope>NUCLEOTIDE SEQUENCE [LARGE SCALE GENOMIC DNA]</scope>
    <source>
        <strain evidence="1 3">NCTC13039</strain>
    </source>
</reference>
<dbReference type="STRING" id="1121387.GCA_000429885_01776"/>
<dbReference type="Gene3D" id="3.40.30.10">
    <property type="entry name" value="Glutaredoxin"/>
    <property type="match status" value="1"/>
</dbReference>
<dbReference type="SUPFAM" id="SSF52833">
    <property type="entry name" value="Thioredoxin-like"/>
    <property type="match status" value="1"/>
</dbReference>
<evidence type="ECO:0000313" key="1">
    <source>
        <dbReference type="EMBL" id="SNV19288.1"/>
    </source>
</evidence>
<dbReference type="Proteomes" id="UP000242637">
    <property type="component" value="Chromosome 1"/>
</dbReference>
<reference evidence="2 4" key="2">
    <citation type="submission" date="2018-06" db="EMBL/GenBank/DDBJ databases">
        <authorList>
            <consortium name="Pathogen Informatics"/>
            <person name="Doyle S."/>
        </authorList>
    </citation>
    <scope>NUCLEOTIDE SEQUENCE [LARGE SCALE GENOMIC DNA]</scope>
    <source>
        <strain evidence="2 4">NCTC7915</strain>
    </source>
</reference>
<dbReference type="EMBL" id="LT906453">
    <property type="protein sequence ID" value="SNV19288.1"/>
    <property type="molecule type" value="Genomic_DNA"/>
</dbReference>
<accession>A0A239VC40</accession>
<dbReference type="InterPro" id="IPR008554">
    <property type="entry name" value="Glutaredoxin-like"/>
</dbReference>
<dbReference type="GeneID" id="63458949"/>
<proteinExistence type="predicted"/>
<dbReference type="Proteomes" id="UP000254118">
    <property type="component" value="Unassembled WGS sequence"/>
</dbReference>
<dbReference type="Pfam" id="PF05768">
    <property type="entry name" value="Glrx-like"/>
    <property type="match status" value="1"/>
</dbReference>
<dbReference type="EMBL" id="UFYA01000001">
    <property type="protein sequence ID" value="STD02833.1"/>
    <property type="molecule type" value="Genomic_DNA"/>
</dbReference>
<evidence type="ECO:0000313" key="4">
    <source>
        <dbReference type="Proteomes" id="UP000254118"/>
    </source>
</evidence>
<protein>
    <submittedName>
        <fullName evidence="1">Glutaredoxin-like domain (DUF836)</fullName>
    </submittedName>
</protein>
<dbReference type="RefSeq" id="WP_028327585.1">
    <property type="nucleotide sequence ID" value="NZ_JAAFNI010000001.1"/>
</dbReference>
<dbReference type="InterPro" id="IPR036249">
    <property type="entry name" value="Thioredoxin-like_sf"/>
</dbReference>
<dbReference type="AlphaFoldDB" id="A0A239VC40"/>
<sequence>MDSHVPTITLITKPGCHLCDLARDVVTRVADQLSVGFEEKSLPDMTDPDPILWEQIPVTYIDGEPHDYWRVSESRLRAELTERMQQNSQN</sequence>
<organism evidence="1 3">
    <name type="scientific">Dermatophilus congolensis</name>
    <dbReference type="NCBI Taxonomy" id="1863"/>
    <lineage>
        <taxon>Bacteria</taxon>
        <taxon>Bacillati</taxon>
        <taxon>Actinomycetota</taxon>
        <taxon>Actinomycetes</taxon>
        <taxon>Micrococcales</taxon>
        <taxon>Dermatophilaceae</taxon>
        <taxon>Dermatophilus</taxon>
    </lineage>
</organism>
<gene>
    <name evidence="2" type="ORF">NCTC7915_00012</name>
    <name evidence="1" type="ORF">SAMEA4475696_00679</name>
</gene>
<keyword evidence="3" id="KW-1185">Reference proteome</keyword>